<evidence type="ECO:0000313" key="5">
    <source>
        <dbReference type="EMBL" id="KAE8680276.1"/>
    </source>
</evidence>
<dbReference type="EMBL" id="VEPZ02001327">
    <property type="protein sequence ID" value="KAE8680276.1"/>
    <property type="molecule type" value="Genomic_DNA"/>
</dbReference>
<feature type="domain" description="PROP1-like PPR" evidence="4">
    <location>
        <begin position="28"/>
        <end position="196"/>
    </location>
</feature>
<dbReference type="AlphaFoldDB" id="A0A6A2YLS2"/>
<keyword evidence="6" id="KW-1185">Reference proteome</keyword>
<feature type="repeat" description="PPR" evidence="3">
    <location>
        <begin position="219"/>
        <end position="253"/>
    </location>
</feature>
<dbReference type="InterPro" id="IPR011990">
    <property type="entry name" value="TPR-like_helical_dom_sf"/>
</dbReference>
<protein>
    <recommendedName>
        <fullName evidence="4">PROP1-like PPR domain-containing protein</fullName>
    </recommendedName>
</protein>
<dbReference type="PANTHER" id="PTHR47939:SF1">
    <property type="entry name" value="OS04G0684500 PROTEIN"/>
    <property type="match status" value="1"/>
</dbReference>
<name>A0A6A2YLS2_HIBSY</name>
<dbReference type="PANTHER" id="PTHR47939">
    <property type="entry name" value="MEMBRANE-ASSOCIATED SALT-INDUCIBLE PROTEIN-LIKE"/>
    <property type="match status" value="1"/>
</dbReference>
<dbReference type="InterPro" id="IPR002885">
    <property type="entry name" value="PPR_rpt"/>
</dbReference>
<dbReference type="Pfam" id="PF13041">
    <property type="entry name" value="PPR_2"/>
    <property type="match status" value="1"/>
</dbReference>
<sequence>MIGSGILPDRLSSHGLILGLCKSGMLDVGMKILKTMISVGVEVDRFTFNLLISKCSERGDTRRTFDLVNVMNLLGIFPDVETLNAIIIGLNRNLALQESHIILHEMAQKGFLPKGKQYIKLINAMCRLRNLQTAFQVKDEMTSLGIASPDVAESAVVRGLALCGKVEESTLVLDRMLREQLVPTVATFTTLMYRFCKESNVAEALKLRSKMELCGLKLDVIAYNVIISGLCAEGDIAAAFELYREMKQNGLWPNATTFTVLVDALLTEGSDPSTGDVLLKDLKGRGIISCDWDGSTEQFQKALIIAKKRLKYMNRNKRK</sequence>
<keyword evidence="2" id="KW-0677">Repeat</keyword>
<evidence type="ECO:0000313" key="6">
    <source>
        <dbReference type="Proteomes" id="UP000436088"/>
    </source>
</evidence>
<comment type="similarity">
    <text evidence="1">Belongs to the PPR family. P subfamily.</text>
</comment>
<dbReference type="PROSITE" id="PS51375">
    <property type="entry name" value="PPR"/>
    <property type="match status" value="5"/>
</dbReference>
<dbReference type="Gene3D" id="1.25.40.10">
    <property type="entry name" value="Tetratricopeptide repeat domain"/>
    <property type="match status" value="2"/>
</dbReference>
<organism evidence="5 6">
    <name type="scientific">Hibiscus syriacus</name>
    <name type="common">Rose of Sharon</name>
    <dbReference type="NCBI Taxonomy" id="106335"/>
    <lineage>
        <taxon>Eukaryota</taxon>
        <taxon>Viridiplantae</taxon>
        <taxon>Streptophyta</taxon>
        <taxon>Embryophyta</taxon>
        <taxon>Tracheophyta</taxon>
        <taxon>Spermatophyta</taxon>
        <taxon>Magnoliopsida</taxon>
        <taxon>eudicotyledons</taxon>
        <taxon>Gunneridae</taxon>
        <taxon>Pentapetalae</taxon>
        <taxon>rosids</taxon>
        <taxon>malvids</taxon>
        <taxon>Malvales</taxon>
        <taxon>Malvaceae</taxon>
        <taxon>Malvoideae</taxon>
        <taxon>Hibiscus</taxon>
    </lineage>
</organism>
<feature type="repeat" description="PPR" evidence="3">
    <location>
        <begin position="184"/>
        <end position="218"/>
    </location>
</feature>
<accession>A0A6A2YLS2</accession>
<feature type="repeat" description="PPR" evidence="3">
    <location>
        <begin position="44"/>
        <end position="78"/>
    </location>
</feature>
<dbReference type="NCBIfam" id="TIGR00756">
    <property type="entry name" value="PPR"/>
    <property type="match status" value="3"/>
</dbReference>
<dbReference type="InterPro" id="IPR033443">
    <property type="entry name" value="PROP1-like_PPR_dom"/>
</dbReference>
<dbReference type="InterPro" id="IPR050667">
    <property type="entry name" value="PPR-containing_protein"/>
</dbReference>
<dbReference type="Pfam" id="PF17177">
    <property type="entry name" value="PPR_long"/>
    <property type="match status" value="1"/>
</dbReference>
<feature type="repeat" description="PPR" evidence="3">
    <location>
        <begin position="9"/>
        <end position="43"/>
    </location>
</feature>
<comment type="caution">
    <text evidence="5">The sequence shown here is derived from an EMBL/GenBank/DDBJ whole genome shotgun (WGS) entry which is preliminary data.</text>
</comment>
<reference evidence="5" key="1">
    <citation type="submission" date="2019-09" db="EMBL/GenBank/DDBJ databases">
        <title>Draft genome information of white flower Hibiscus syriacus.</title>
        <authorList>
            <person name="Kim Y.-M."/>
        </authorList>
    </citation>
    <scope>NUCLEOTIDE SEQUENCE [LARGE SCALE GENOMIC DNA]</scope>
    <source>
        <strain evidence="5">YM2019G1</strain>
    </source>
</reference>
<evidence type="ECO:0000256" key="1">
    <source>
        <dbReference type="ARBA" id="ARBA00007626"/>
    </source>
</evidence>
<evidence type="ECO:0000256" key="2">
    <source>
        <dbReference type="ARBA" id="ARBA00022737"/>
    </source>
</evidence>
<evidence type="ECO:0000256" key="3">
    <source>
        <dbReference type="PROSITE-ProRule" id="PRU00708"/>
    </source>
</evidence>
<proteinExistence type="inferred from homology"/>
<evidence type="ECO:0000259" key="4">
    <source>
        <dbReference type="Pfam" id="PF17177"/>
    </source>
</evidence>
<dbReference type="Proteomes" id="UP000436088">
    <property type="component" value="Unassembled WGS sequence"/>
</dbReference>
<gene>
    <name evidence="5" type="ORF">F3Y22_tig00111392pilonHSYRG00574</name>
</gene>
<feature type="repeat" description="PPR" evidence="3">
    <location>
        <begin position="79"/>
        <end position="113"/>
    </location>
</feature>